<sequence length="294" mass="32496">MNTHSSWDSVFGTAELCAHIIGFLRESKDLQSCALTCQAFTFPAQTCIFYEIEVPFLRSIDMSSAAEDIISRLRKILDQAPHLHSLVRAVIAPFNSTILTTIHHMCLSRLNSLELISLSEVDLHAVQAARELLALPSLHTLVIDASFPDRGALDIPLMCCTPALRRLDLRFVKCASPLDVNSTSSRTDLRPRPQIKELSLLHTPEKTATWLLKSDCPLVLSLLHSVHVYMSSFPGLAQVLQSASPSVGELRAHTQDITDGLSLTHFTALTHLRLVAILPLYLPPSPLFLHNSIV</sequence>
<comment type="caution">
    <text evidence="1">The sequence shown here is derived from an EMBL/GenBank/DDBJ whole genome shotgun (WGS) entry which is preliminary data.</text>
</comment>
<evidence type="ECO:0000313" key="1">
    <source>
        <dbReference type="EMBL" id="KAJ7358573.1"/>
    </source>
</evidence>
<evidence type="ECO:0008006" key="3">
    <source>
        <dbReference type="Google" id="ProtNLM"/>
    </source>
</evidence>
<dbReference type="Proteomes" id="UP001218218">
    <property type="component" value="Unassembled WGS sequence"/>
</dbReference>
<gene>
    <name evidence="1" type="ORF">DFH08DRAFT_443707</name>
</gene>
<name>A0AAD7AHG2_9AGAR</name>
<dbReference type="SUPFAM" id="SSF52047">
    <property type="entry name" value="RNI-like"/>
    <property type="match status" value="1"/>
</dbReference>
<dbReference type="EMBL" id="JARIHO010000007">
    <property type="protein sequence ID" value="KAJ7358573.1"/>
    <property type="molecule type" value="Genomic_DNA"/>
</dbReference>
<evidence type="ECO:0000313" key="2">
    <source>
        <dbReference type="Proteomes" id="UP001218218"/>
    </source>
</evidence>
<dbReference type="AlphaFoldDB" id="A0AAD7AHG2"/>
<reference evidence="1" key="1">
    <citation type="submission" date="2023-03" db="EMBL/GenBank/DDBJ databases">
        <title>Massive genome expansion in bonnet fungi (Mycena s.s.) driven by repeated elements and novel gene families across ecological guilds.</title>
        <authorList>
            <consortium name="Lawrence Berkeley National Laboratory"/>
            <person name="Harder C.B."/>
            <person name="Miyauchi S."/>
            <person name="Viragh M."/>
            <person name="Kuo A."/>
            <person name="Thoen E."/>
            <person name="Andreopoulos B."/>
            <person name="Lu D."/>
            <person name="Skrede I."/>
            <person name="Drula E."/>
            <person name="Henrissat B."/>
            <person name="Morin E."/>
            <person name="Kohler A."/>
            <person name="Barry K."/>
            <person name="LaButti K."/>
            <person name="Morin E."/>
            <person name="Salamov A."/>
            <person name="Lipzen A."/>
            <person name="Mereny Z."/>
            <person name="Hegedus B."/>
            <person name="Baldrian P."/>
            <person name="Stursova M."/>
            <person name="Weitz H."/>
            <person name="Taylor A."/>
            <person name="Grigoriev I.V."/>
            <person name="Nagy L.G."/>
            <person name="Martin F."/>
            <person name="Kauserud H."/>
        </authorList>
    </citation>
    <scope>NUCLEOTIDE SEQUENCE</scope>
    <source>
        <strain evidence="1">CBHHK002</strain>
    </source>
</reference>
<proteinExistence type="predicted"/>
<keyword evidence="2" id="KW-1185">Reference proteome</keyword>
<protein>
    <recommendedName>
        <fullName evidence="3">F-box domain-containing protein</fullName>
    </recommendedName>
</protein>
<accession>A0AAD7AHG2</accession>
<organism evidence="1 2">
    <name type="scientific">Mycena albidolilacea</name>
    <dbReference type="NCBI Taxonomy" id="1033008"/>
    <lineage>
        <taxon>Eukaryota</taxon>
        <taxon>Fungi</taxon>
        <taxon>Dikarya</taxon>
        <taxon>Basidiomycota</taxon>
        <taxon>Agaricomycotina</taxon>
        <taxon>Agaricomycetes</taxon>
        <taxon>Agaricomycetidae</taxon>
        <taxon>Agaricales</taxon>
        <taxon>Marasmiineae</taxon>
        <taxon>Mycenaceae</taxon>
        <taxon>Mycena</taxon>
    </lineage>
</organism>